<proteinExistence type="predicted"/>
<dbReference type="Pfam" id="PF01872">
    <property type="entry name" value="RibD_C"/>
    <property type="match status" value="1"/>
</dbReference>
<evidence type="ECO:0000313" key="2">
    <source>
        <dbReference type="EMBL" id="MFD1237145.1"/>
    </source>
</evidence>
<dbReference type="InterPro" id="IPR024072">
    <property type="entry name" value="DHFR-like_dom_sf"/>
</dbReference>
<dbReference type="RefSeq" id="WP_346091686.1">
    <property type="nucleotide sequence ID" value="NZ_BAABKS010000031.1"/>
</dbReference>
<reference evidence="3" key="1">
    <citation type="journal article" date="2019" name="Int. J. Syst. Evol. Microbiol.">
        <title>The Global Catalogue of Microorganisms (GCM) 10K type strain sequencing project: providing services to taxonomists for standard genome sequencing and annotation.</title>
        <authorList>
            <consortium name="The Broad Institute Genomics Platform"/>
            <consortium name="The Broad Institute Genome Sequencing Center for Infectious Disease"/>
            <person name="Wu L."/>
            <person name="Ma J."/>
        </authorList>
    </citation>
    <scope>NUCLEOTIDE SEQUENCE [LARGE SCALE GENOMIC DNA]</scope>
    <source>
        <strain evidence="3">CCUG 49018</strain>
    </source>
</reference>
<evidence type="ECO:0000259" key="1">
    <source>
        <dbReference type="Pfam" id="PF01872"/>
    </source>
</evidence>
<feature type="domain" description="Bacterial bifunctional deaminase-reductase C-terminal" evidence="1">
    <location>
        <begin position="7"/>
        <end position="186"/>
    </location>
</feature>
<dbReference type="Gene3D" id="3.40.430.10">
    <property type="entry name" value="Dihydrofolate Reductase, subunit A"/>
    <property type="match status" value="1"/>
</dbReference>
<dbReference type="SUPFAM" id="SSF53597">
    <property type="entry name" value="Dihydrofolate reductase-like"/>
    <property type="match status" value="1"/>
</dbReference>
<accession>A0ABW3VQV2</accession>
<organism evidence="2 3">
    <name type="scientific">Pseudonocardia benzenivorans</name>
    <dbReference type="NCBI Taxonomy" id="228005"/>
    <lineage>
        <taxon>Bacteria</taxon>
        <taxon>Bacillati</taxon>
        <taxon>Actinomycetota</taxon>
        <taxon>Actinomycetes</taxon>
        <taxon>Pseudonocardiales</taxon>
        <taxon>Pseudonocardiaceae</taxon>
        <taxon>Pseudonocardia</taxon>
    </lineage>
</organism>
<keyword evidence="3" id="KW-1185">Reference proteome</keyword>
<gene>
    <name evidence="2" type="ORF">ACFQ34_27985</name>
</gene>
<sequence>MTETAGKVRLYMSISVDGFITGPDDGPGQGLGVDGERLHAWLRDGGVDPASYRPAADVDAEVFDELMATGAVVTGRRTFEHAGGWAGDHHDGVPMFVLTRSVPDGPAPGHARYVTDVRSGVAQARAAAGDRDVMMHGASAAQACLAAGQLDEIELHVVPVLLGGGRRLFDGLPPGRVELELVRSLEGAGVLHLRYRVVGSDR</sequence>
<dbReference type="InterPro" id="IPR002734">
    <property type="entry name" value="RibDG_C"/>
</dbReference>
<name>A0ABW3VQV2_9PSEU</name>
<protein>
    <submittedName>
        <fullName evidence="2">Dihydrofolate reductase family protein</fullName>
    </submittedName>
</protein>
<dbReference type="EMBL" id="JBHTMB010000270">
    <property type="protein sequence ID" value="MFD1237145.1"/>
    <property type="molecule type" value="Genomic_DNA"/>
</dbReference>
<dbReference type="Proteomes" id="UP001597182">
    <property type="component" value="Unassembled WGS sequence"/>
</dbReference>
<comment type="caution">
    <text evidence="2">The sequence shown here is derived from an EMBL/GenBank/DDBJ whole genome shotgun (WGS) entry which is preliminary data.</text>
</comment>
<evidence type="ECO:0000313" key="3">
    <source>
        <dbReference type="Proteomes" id="UP001597182"/>
    </source>
</evidence>